<gene>
    <name evidence="2" type="ORF">PAC_09340</name>
</gene>
<dbReference type="GO" id="GO:0051017">
    <property type="term" value="P:actin filament bundle assembly"/>
    <property type="evidence" value="ECO:0007669"/>
    <property type="project" value="TreeGrafter"/>
</dbReference>
<organism evidence="2 3">
    <name type="scientific">Phialocephala subalpina</name>
    <dbReference type="NCBI Taxonomy" id="576137"/>
    <lineage>
        <taxon>Eukaryota</taxon>
        <taxon>Fungi</taxon>
        <taxon>Dikarya</taxon>
        <taxon>Ascomycota</taxon>
        <taxon>Pezizomycotina</taxon>
        <taxon>Leotiomycetes</taxon>
        <taxon>Helotiales</taxon>
        <taxon>Mollisiaceae</taxon>
        <taxon>Phialocephala</taxon>
        <taxon>Phialocephala fortinii species complex</taxon>
    </lineage>
</organism>
<evidence type="ECO:0000313" key="3">
    <source>
        <dbReference type="Proteomes" id="UP000184330"/>
    </source>
</evidence>
<dbReference type="GO" id="GO:0035091">
    <property type="term" value="F:phosphatidylinositol binding"/>
    <property type="evidence" value="ECO:0007669"/>
    <property type="project" value="TreeGrafter"/>
</dbReference>
<sequence>MGIHNPLPSSMQSECKKSTKILAEFIKPGRPAKIIPPSILANAKVLLSLSLFPIYTSNPIRIQGLAILTVFKAGFFGSARIGSGLVVARLPDGTWSTPSAIALVGNGFGGQIGIEITDFVFILNSHAAVQSLSQAGSLTLGGSFSLAAGPIGRTAEGAAMASFGNVAGIFTYSKTKGFFAGVCVEGSMIVERRDANERLYGKRYTAAQLLGGSVKPPFAAEPLMRLLNTNAAFNGIRGINDSLYRDDDGWEEDENEIENLPLRKVPPTTVEEEGESGRAGSYDTKVAVMKN</sequence>
<dbReference type="GO" id="GO:0051666">
    <property type="term" value="P:actin cortical patch localization"/>
    <property type="evidence" value="ECO:0007669"/>
    <property type="project" value="TreeGrafter"/>
</dbReference>
<dbReference type="PANTHER" id="PTHR15629">
    <property type="entry name" value="SH3YL1 PROTEIN"/>
    <property type="match status" value="1"/>
</dbReference>
<accession>A0A1L7X365</accession>
<reference evidence="2 3" key="1">
    <citation type="submission" date="2016-03" db="EMBL/GenBank/DDBJ databases">
        <authorList>
            <person name="Ploux O."/>
        </authorList>
    </citation>
    <scope>NUCLEOTIDE SEQUENCE [LARGE SCALE GENOMIC DNA]</scope>
    <source>
        <strain evidence="2 3">UAMH 11012</strain>
    </source>
</reference>
<protein>
    <submittedName>
        <fullName evidence="2">Related to DUF500 and SH3 domain protein</fullName>
    </submittedName>
</protein>
<dbReference type="InterPro" id="IPR007461">
    <property type="entry name" value="Ysc84_actin-binding"/>
</dbReference>
<dbReference type="GO" id="GO:0030479">
    <property type="term" value="C:actin cortical patch"/>
    <property type="evidence" value="ECO:0007669"/>
    <property type="project" value="TreeGrafter"/>
</dbReference>
<dbReference type="Proteomes" id="UP000184330">
    <property type="component" value="Unassembled WGS sequence"/>
</dbReference>
<dbReference type="OrthoDB" id="443981at2759"/>
<proteinExistence type="predicted"/>
<keyword evidence="3" id="KW-1185">Reference proteome</keyword>
<dbReference type="EMBL" id="FJOG01000014">
    <property type="protein sequence ID" value="CZR59448.1"/>
    <property type="molecule type" value="Genomic_DNA"/>
</dbReference>
<name>A0A1L7X365_9HELO</name>
<dbReference type="InterPro" id="IPR051702">
    <property type="entry name" value="SH3_domain_YSC84-like"/>
</dbReference>
<dbReference type="STRING" id="576137.A0A1L7X365"/>
<dbReference type="Pfam" id="PF04366">
    <property type="entry name" value="Ysc84"/>
    <property type="match status" value="1"/>
</dbReference>
<dbReference type="AlphaFoldDB" id="A0A1L7X365"/>
<feature type="domain" description="Ysc84 actin-binding" evidence="1">
    <location>
        <begin position="106"/>
        <end position="228"/>
    </location>
</feature>
<evidence type="ECO:0000313" key="2">
    <source>
        <dbReference type="EMBL" id="CZR59448.1"/>
    </source>
</evidence>
<dbReference type="GO" id="GO:0051015">
    <property type="term" value="F:actin filament binding"/>
    <property type="evidence" value="ECO:0007669"/>
    <property type="project" value="TreeGrafter"/>
</dbReference>
<dbReference type="PANTHER" id="PTHR15629:SF2">
    <property type="entry name" value="SH3 DOMAIN-CONTAINING YSC84-LIKE PROTEIN 1"/>
    <property type="match status" value="1"/>
</dbReference>
<evidence type="ECO:0000259" key="1">
    <source>
        <dbReference type="Pfam" id="PF04366"/>
    </source>
</evidence>
<dbReference type="InterPro" id="IPR033643">
    <property type="entry name" value="SYLF_SH3YL1-like"/>
</dbReference>
<dbReference type="CDD" id="cd11525">
    <property type="entry name" value="SYLF_SH3YL1_like"/>
    <property type="match status" value="1"/>
</dbReference>